<name>A0ABX8N2E5_9PSED</name>
<evidence type="ECO:0000259" key="2">
    <source>
        <dbReference type="Pfam" id="PF20178"/>
    </source>
</evidence>
<reference evidence="3" key="1">
    <citation type="journal article" date="2021" name="Microorganisms">
        <title>The Ever-Expanding Pseudomonas Genus: Description of 43 New Species and Partition of the Pseudomonas putida Group.</title>
        <authorList>
            <person name="Girard L."/>
            <person name="Lood C."/>
            <person name="Hofte M."/>
            <person name="Vandamme P."/>
            <person name="Rokni-Zadeh H."/>
            <person name="van Noort V."/>
            <person name="Lavigne R."/>
            <person name="De Mot R."/>
        </authorList>
    </citation>
    <scope>NUCLEOTIDE SEQUENCE</scope>
    <source>
        <strain evidence="3">COW40</strain>
    </source>
</reference>
<protein>
    <submittedName>
        <fullName evidence="3">Membrane-targeted effector domain-containing toxin</fullName>
    </submittedName>
</protein>
<gene>
    <name evidence="3" type="ORF">KSS94_21450</name>
</gene>
<dbReference type="Pfam" id="PF20178">
    <property type="entry name" value="ToxA_N"/>
    <property type="match status" value="1"/>
</dbReference>
<feature type="domain" description="Dermonecrotic toxin N-terminal" evidence="2">
    <location>
        <begin position="23"/>
        <end position="286"/>
    </location>
</feature>
<sequence>MSPETTPNADKTALQALASQLTDDCPDMRQMAREVAQQVLDRNGIHTVDPDDVYLHRFITASSSPRTYSGWQHFETPYESLTLPQLVMHRFNADDADNADLLSYLVGFYTDGPDKGEYDERNEVRLDARRVLEYFWSIDFASNFKQRLTAFWAKHYSDFRTLAKLNFLSKVLQACAENPGSALAKCCAEASEALVGGQFWPPSHEQLLREVAPDKARVRLSALDIGGYVATDILRIVMNDGRQLLYIPGDVDALQLFPNEQALFWWVLAHNNHAENRARFMGHFSLGDREESDAGVGLNHLVDLLYQGWGRDDHTGLNASGMTISGDGFSWLRDKARQRMLDDVHFSLRSNADLRKQLWIGYLNAFSKVFAPMAAVDWPVALVVVGAGLATTGLNVDQAINGHTTGERKAGVVGAIFAAIDTLFNATFLLGAPGKPLAELGEGEKAVPAPEEPTGPDESEPHEQDLPITPAQLEHWVPRPFWPGDSAELLAPFRTNVIITGEPGAGKLAGVYLQDGQFYVLIDDLPYQVRYVGELETWVIVDPENPFSFYKCQGIRLQADGQWHPVERAGLKGGMLSRLKGWGRTPTRPELPALPETPYEMPPALRSHLRHASRAVLKGDHVSFNPDVHQAVVTFRNVRQQLAADAVEFMKAPDLPPRPPIPEPAENMTAKALLGKIYDNTDGLVVGESHSAMGSKRFLIDNMPLLRKMKVKTLYLEHYQTDFQQPDLDVFNRTGEMPEELDSYIAGQDRGHMTDESGRYTFRQVLVQAQKNGVRIQSIDCMASYRQEGLANPISRQEMMNFYAHRIIQADQALRGPGRWVALVGNTHCNLFEGVPGLAELEGAIGLRVEDAPIGQPDRFDTDPGLTVKDNGLDWKGEGEHVHRVKGDLRLRAGVSSKPSASPGSERIPVQAFDTLLRRPGDYTIAEEAGDSYVISRARDLSLRRTPIKHEGRFIYVEQPDWPTIHERRLQQPAELHVLLRARGMRYIS</sequence>
<organism evidence="3 4">
    <name type="scientific">Pseudomonas fakonensis</name>
    <dbReference type="NCBI Taxonomy" id="2842355"/>
    <lineage>
        <taxon>Bacteria</taxon>
        <taxon>Pseudomonadati</taxon>
        <taxon>Pseudomonadota</taxon>
        <taxon>Gammaproteobacteria</taxon>
        <taxon>Pseudomonadales</taxon>
        <taxon>Pseudomonadaceae</taxon>
        <taxon>Pseudomonas</taxon>
    </lineage>
</organism>
<dbReference type="RefSeq" id="WP_217840059.1">
    <property type="nucleotide sequence ID" value="NZ_CP077076.1"/>
</dbReference>
<feature type="region of interest" description="Disordered" evidence="1">
    <location>
        <begin position="444"/>
        <end position="465"/>
    </location>
</feature>
<dbReference type="Proteomes" id="UP001046350">
    <property type="component" value="Chromosome"/>
</dbReference>
<evidence type="ECO:0000313" key="3">
    <source>
        <dbReference type="EMBL" id="QXH50484.1"/>
    </source>
</evidence>
<evidence type="ECO:0000313" key="4">
    <source>
        <dbReference type="Proteomes" id="UP001046350"/>
    </source>
</evidence>
<evidence type="ECO:0000256" key="1">
    <source>
        <dbReference type="SAM" id="MobiDB-lite"/>
    </source>
</evidence>
<dbReference type="InterPro" id="IPR046673">
    <property type="entry name" value="ToxA_N"/>
</dbReference>
<accession>A0ABX8N2E5</accession>
<dbReference type="CDD" id="cd14729">
    <property type="entry name" value="RtxA-like"/>
    <property type="match status" value="1"/>
</dbReference>
<proteinExistence type="predicted"/>
<keyword evidence="4" id="KW-1185">Reference proteome</keyword>
<dbReference type="EMBL" id="CP077076">
    <property type="protein sequence ID" value="QXH50484.1"/>
    <property type="molecule type" value="Genomic_DNA"/>
</dbReference>